<dbReference type="InterPro" id="IPR019734">
    <property type="entry name" value="TPR_rpt"/>
</dbReference>
<evidence type="ECO:0000256" key="3">
    <source>
        <dbReference type="ARBA" id="ARBA00022989"/>
    </source>
</evidence>
<keyword evidence="3 6" id="KW-1133">Transmembrane helix</keyword>
<dbReference type="PANTHER" id="PTHR37422:SF13">
    <property type="entry name" value="LIPOPOLYSACCHARIDE BIOSYNTHESIS PROTEIN PA4999-RELATED"/>
    <property type="match status" value="1"/>
</dbReference>
<feature type="transmembrane region" description="Helical" evidence="6">
    <location>
        <begin position="364"/>
        <end position="386"/>
    </location>
</feature>
<dbReference type="PROSITE" id="PS50005">
    <property type="entry name" value="TPR"/>
    <property type="match status" value="1"/>
</dbReference>
<keyword evidence="4 6" id="KW-0472">Membrane</keyword>
<dbReference type="InterPro" id="IPR051533">
    <property type="entry name" value="WaaL-like"/>
</dbReference>
<feature type="transmembrane region" description="Helical" evidence="6">
    <location>
        <begin position="118"/>
        <end position="138"/>
    </location>
</feature>
<evidence type="ECO:0000256" key="1">
    <source>
        <dbReference type="ARBA" id="ARBA00004141"/>
    </source>
</evidence>
<feature type="transmembrane region" description="Helical" evidence="6">
    <location>
        <begin position="50"/>
        <end position="68"/>
    </location>
</feature>
<feature type="transmembrane region" description="Helical" evidence="6">
    <location>
        <begin position="145"/>
        <end position="171"/>
    </location>
</feature>
<sequence length="761" mass="87472">MKTIKWGEFHGQKVLEMLIELTYLAVFLAIPLAMAWFLKTDNVFELNKVVIFRFLIYVLFLLILVKALFFASRSRVSGRYLYPVLALIIFSAIALFFSSNPSNSYSSLSDRQQGYRTLLFYVWWFFLLFYNLVAADNLEKRLNRIFWVIMSSSFLVCLYGVLQILGIDFIAWTEPPFVTHRVTSTLGQPNYLGSYLLLVIPLTIYGLRRYQSFWSRFILSILLLFQLVTIIITGSRAAWLGLLVALALLLLYCLAPLWPRLSGPRKRGVVLISVLSLAMIIVFASQSSYVASRVKGLTNFSEGSVSARVNFWSGAIKSIAQKPLLGYGLENQGDEFIKYYKVDWARSGFVNATTNRAHNLILDILLTGGIISLSFYVWIYTSFFRWAHRNRTKAQYHLLSEALIVSILGLLVSLLFGFSVVATEVYFWAYFAIVAAISVQLDGNLGGDFPVRLRGWIKAMIIILALVFSSRQISLEFKSLVADNYFMEMRQVLAQTDYPKALFYYQKIKESGQVDFNYTYYLIDALPYDLEKVIDPTIVNLLRRELKNVLPSLVQTNYDNYYLKAKIYTLLRDYGQAEEYYQKIIDLSPELPKNYLARAKFYVLGQKNDLAIADLKKALELLPAPQNPPESLSWAEKSVAFYQSLIFQELGGIYFQEQDYVLAEANYRAAYRLNLNDLNSYKKIADTYFMRGDLEMAIWYNLRAFERHPGDYVWPYSLALLYNQSGDHSNTLRFLNAAIVLDVNKNIPAELIESIKNSTVK</sequence>
<feature type="transmembrane region" description="Helical" evidence="6">
    <location>
        <begin position="214"/>
        <end position="232"/>
    </location>
</feature>
<gene>
    <name evidence="8" type="ORF">COT98_04420</name>
</gene>
<dbReference type="Proteomes" id="UP000228900">
    <property type="component" value="Unassembled WGS sequence"/>
</dbReference>
<evidence type="ECO:0000256" key="4">
    <source>
        <dbReference type="ARBA" id="ARBA00023136"/>
    </source>
</evidence>
<evidence type="ECO:0000256" key="2">
    <source>
        <dbReference type="ARBA" id="ARBA00022692"/>
    </source>
</evidence>
<dbReference type="InterPro" id="IPR011990">
    <property type="entry name" value="TPR-like_helical_dom_sf"/>
</dbReference>
<dbReference type="Pfam" id="PF04932">
    <property type="entry name" value="Wzy_C"/>
    <property type="match status" value="1"/>
</dbReference>
<dbReference type="InterPro" id="IPR007016">
    <property type="entry name" value="O-antigen_ligase-rel_domated"/>
</dbReference>
<dbReference type="GO" id="GO:0016020">
    <property type="term" value="C:membrane"/>
    <property type="evidence" value="ECO:0007669"/>
    <property type="project" value="UniProtKB-SubCell"/>
</dbReference>
<feature type="transmembrane region" description="Helical" evidence="6">
    <location>
        <begin position="455"/>
        <end position="473"/>
    </location>
</feature>
<dbReference type="SMART" id="SM00028">
    <property type="entry name" value="TPR"/>
    <property type="match status" value="5"/>
</dbReference>
<dbReference type="PANTHER" id="PTHR37422">
    <property type="entry name" value="TEICHURONIC ACID BIOSYNTHESIS PROTEIN TUAE"/>
    <property type="match status" value="1"/>
</dbReference>
<organism evidence="8 9">
    <name type="scientific">Candidatus Falkowbacteria bacterium CG10_big_fil_rev_8_21_14_0_10_39_9</name>
    <dbReference type="NCBI Taxonomy" id="1974566"/>
    <lineage>
        <taxon>Bacteria</taxon>
        <taxon>Candidatus Falkowiibacteriota</taxon>
    </lineage>
</organism>
<reference evidence="9" key="1">
    <citation type="submission" date="2017-09" db="EMBL/GenBank/DDBJ databases">
        <title>Depth-based differentiation of microbial function through sediment-hosted aquifers and enrichment of novel symbionts in the deep terrestrial subsurface.</title>
        <authorList>
            <person name="Probst A.J."/>
            <person name="Ladd B."/>
            <person name="Jarett J.K."/>
            <person name="Geller-Mcgrath D.E."/>
            <person name="Sieber C.M.K."/>
            <person name="Emerson J.B."/>
            <person name="Anantharaman K."/>
            <person name="Thomas B.C."/>
            <person name="Malmstrom R."/>
            <person name="Stieglmeier M."/>
            <person name="Klingl A."/>
            <person name="Woyke T."/>
            <person name="Ryan C.M."/>
            <person name="Banfield J.F."/>
        </authorList>
    </citation>
    <scope>NUCLEOTIDE SEQUENCE [LARGE SCALE GENOMIC DNA]</scope>
</reference>
<proteinExistence type="predicted"/>
<evidence type="ECO:0000256" key="5">
    <source>
        <dbReference type="PROSITE-ProRule" id="PRU00339"/>
    </source>
</evidence>
<dbReference type="EMBL" id="PFAQ01000059">
    <property type="protein sequence ID" value="PIT94302.1"/>
    <property type="molecule type" value="Genomic_DNA"/>
</dbReference>
<feature type="transmembrane region" description="Helical" evidence="6">
    <location>
        <begin position="269"/>
        <end position="291"/>
    </location>
</feature>
<comment type="caution">
    <text evidence="8">The sequence shown here is derived from an EMBL/GenBank/DDBJ whole genome shotgun (WGS) entry which is preliminary data.</text>
</comment>
<dbReference type="AlphaFoldDB" id="A0A2M6WNG6"/>
<feature type="transmembrane region" description="Helical" evidence="6">
    <location>
        <begin position="425"/>
        <end position="443"/>
    </location>
</feature>
<keyword evidence="2 6" id="KW-0812">Transmembrane</keyword>
<feature type="repeat" description="TPR" evidence="5">
    <location>
        <begin position="558"/>
        <end position="591"/>
    </location>
</feature>
<evidence type="ECO:0000256" key="6">
    <source>
        <dbReference type="SAM" id="Phobius"/>
    </source>
</evidence>
<feature type="transmembrane region" description="Helical" evidence="6">
    <location>
        <begin position="80"/>
        <end position="98"/>
    </location>
</feature>
<feature type="transmembrane region" description="Helical" evidence="6">
    <location>
        <begin position="238"/>
        <end position="257"/>
    </location>
</feature>
<feature type="transmembrane region" description="Helical" evidence="6">
    <location>
        <begin position="398"/>
        <end position="419"/>
    </location>
</feature>
<dbReference type="Pfam" id="PF13181">
    <property type="entry name" value="TPR_8"/>
    <property type="match status" value="1"/>
</dbReference>
<evidence type="ECO:0000259" key="7">
    <source>
        <dbReference type="Pfam" id="PF04932"/>
    </source>
</evidence>
<dbReference type="Gene3D" id="1.25.40.10">
    <property type="entry name" value="Tetratricopeptide repeat domain"/>
    <property type="match status" value="2"/>
</dbReference>
<evidence type="ECO:0000313" key="8">
    <source>
        <dbReference type="EMBL" id="PIT94302.1"/>
    </source>
</evidence>
<feature type="transmembrane region" description="Helical" evidence="6">
    <location>
        <begin position="191"/>
        <end position="207"/>
    </location>
</feature>
<accession>A0A2M6WNG6</accession>
<name>A0A2M6WNG6_9BACT</name>
<feature type="domain" description="O-antigen ligase-related" evidence="7">
    <location>
        <begin position="222"/>
        <end position="376"/>
    </location>
</feature>
<comment type="subcellular location">
    <subcellularLocation>
        <location evidence="1">Membrane</location>
        <topology evidence="1">Multi-pass membrane protein</topology>
    </subcellularLocation>
</comment>
<dbReference type="SUPFAM" id="SSF48452">
    <property type="entry name" value="TPR-like"/>
    <property type="match status" value="1"/>
</dbReference>
<keyword evidence="5" id="KW-0802">TPR repeat</keyword>
<protein>
    <recommendedName>
        <fullName evidence="7">O-antigen ligase-related domain-containing protein</fullName>
    </recommendedName>
</protein>
<feature type="transmembrane region" description="Helical" evidence="6">
    <location>
        <begin position="21"/>
        <end position="38"/>
    </location>
</feature>
<evidence type="ECO:0000313" key="9">
    <source>
        <dbReference type="Proteomes" id="UP000228900"/>
    </source>
</evidence>